<keyword evidence="5" id="KW-0809">Transit peptide</keyword>
<name>A0ABW4TPG4_9ACTN</name>
<evidence type="ECO:0000313" key="11">
    <source>
        <dbReference type="EMBL" id="MFD1946991.1"/>
    </source>
</evidence>
<comment type="catalytic activity">
    <reaction evidence="8">
        <text>A + NADH + H(+) = AH2 + NAD(+)</text>
        <dbReference type="Rhea" id="RHEA:11356"/>
        <dbReference type="ChEBI" id="CHEBI:13193"/>
        <dbReference type="ChEBI" id="CHEBI:15378"/>
        <dbReference type="ChEBI" id="CHEBI:17499"/>
        <dbReference type="ChEBI" id="CHEBI:57540"/>
        <dbReference type="ChEBI" id="CHEBI:57945"/>
    </reaction>
</comment>
<dbReference type="InterPro" id="IPR050446">
    <property type="entry name" value="FAD-oxidoreductase/Apoptosis"/>
</dbReference>
<sequence>MSAYDYVIIGAGVAAAKAVDGIREVDEQGSVLVIGAEPDPPVYRPVLSKDLWLKDDAALEDETLLDGTADGLELRTDAEATAVDTAAHTVTLADGSSVDYGKLLLATGAEPRTLGLPSGPRVLAYRTAADYRQLRDLLGPDTHAIVIGGGYIGAEMAAALVQNDVKVTMVLPEDLVQERLFPERLARRITDALADHGVKIVHGSLAGGASRDDGVSVELEDGTTIEGDLAVVGVGVAPRTGLAEKAGLEVDDGIVVDAAMRTSADDVWAAGDVASYPDVRLGRRRVEHVDHAEKSGELAGRAMAGADATYEETPFFWSDLFDDGYEAIGDLDSRLEMVEDWQGDDEPTDQGVVYYLDGGRVRGVLLWNVWESVDAARDLITSSKDEPVDDPSSLKGRITG</sequence>
<dbReference type="PANTHER" id="PTHR43557:SF4">
    <property type="entry name" value="APOPTOSIS-INDUCING FACTOR 1, MITOCHONDRIAL"/>
    <property type="match status" value="1"/>
</dbReference>
<dbReference type="PANTHER" id="PTHR43557">
    <property type="entry name" value="APOPTOSIS-INDUCING FACTOR 1"/>
    <property type="match status" value="1"/>
</dbReference>
<comment type="cofactor">
    <cofactor evidence="1">
        <name>FAD</name>
        <dbReference type="ChEBI" id="CHEBI:57692"/>
    </cofactor>
</comment>
<dbReference type="SUPFAM" id="SSF55424">
    <property type="entry name" value="FAD/NAD-linked reductases, dimerisation (C-terminal) domain"/>
    <property type="match status" value="1"/>
</dbReference>
<dbReference type="EMBL" id="JBHUGD010000003">
    <property type="protein sequence ID" value="MFD1946991.1"/>
    <property type="molecule type" value="Genomic_DNA"/>
</dbReference>
<keyword evidence="3" id="KW-0053">Apoptosis</keyword>
<evidence type="ECO:0000259" key="9">
    <source>
        <dbReference type="Pfam" id="PF07992"/>
    </source>
</evidence>
<evidence type="ECO:0000256" key="7">
    <source>
        <dbReference type="ARBA" id="ARBA00023027"/>
    </source>
</evidence>
<dbReference type="InterPro" id="IPR023753">
    <property type="entry name" value="FAD/NAD-binding_dom"/>
</dbReference>
<keyword evidence="4" id="KW-0274">FAD</keyword>
<proteinExistence type="predicted"/>
<reference evidence="12" key="1">
    <citation type="journal article" date="2019" name="Int. J. Syst. Evol. Microbiol.">
        <title>The Global Catalogue of Microorganisms (GCM) 10K type strain sequencing project: providing services to taxonomists for standard genome sequencing and annotation.</title>
        <authorList>
            <consortium name="The Broad Institute Genomics Platform"/>
            <consortium name="The Broad Institute Genome Sequencing Center for Infectious Disease"/>
            <person name="Wu L."/>
            <person name="Ma J."/>
        </authorList>
    </citation>
    <scope>NUCLEOTIDE SEQUENCE [LARGE SCALE GENOMIC DNA]</scope>
    <source>
        <strain evidence="12">CGMCC 1.12477</strain>
    </source>
</reference>
<evidence type="ECO:0000256" key="5">
    <source>
        <dbReference type="ARBA" id="ARBA00022946"/>
    </source>
</evidence>
<dbReference type="SUPFAM" id="SSF51905">
    <property type="entry name" value="FAD/NAD(P)-binding domain"/>
    <property type="match status" value="1"/>
</dbReference>
<evidence type="ECO:0000256" key="1">
    <source>
        <dbReference type="ARBA" id="ARBA00001974"/>
    </source>
</evidence>
<organism evidence="11 12">
    <name type="scientific">Nocardioides aestuarii</name>
    <dbReference type="NCBI Taxonomy" id="252231"/>
    <lineage>
        <taxon>Bacteria</taxon>
        <taxon>Bacillati</taxon>
        <taxon>Actinomycetota</taxon>
        <taxon>Actinomycetes</taxon>
        <taxon>Propionibacteriales</taxon>
        <taxon>Nocardioidaceae</taxon>
        <taxon>Nocardioides</taxon>
    </lineage>
</organism>
<protein>
    <submittedName>
        <fullName evidence="11">NAD(P)/FAD-dependent oxidoreductase</fullName>
    </submittedName>
</protein>
<feature type="domain" description="Mitochondrial apoptosis-inducing factor C-terminal" evidence="10">
    <location>
        <begin position="299"/>
        <end position="339"/>
    </location>
</feature>
<keyword evidence="6" id="KW-0560">Oxidoreductase</keyword>
<evidence type="ECO:0000256" key="4">
    <source>
        <dbReference type="ARBA" id="ARBA00022827"/>
    </source>
</evidence>
<dbReference type="Gene3D" id="3.30.390.30">
    <property type="match status" value="1"/>
</dbReference>
<evidence type="ECO:0000256" key="2">
    <source>
        <dbReference type="ARBA" id="ARBA00022630"/>
    </source>
</evidence>
<dbReference type="InterPro" id="IPR016156">
    <property type="entry name" value="FAD/NAD-linked_Rdtase_dimer_sf"/>
</dbReference>
<dbReference type="Gene3D" id="3.50.50.60">
    <property type="entry name" value="FAD/NAD(P)-binding domain"/>
    <property type="match status" value="2"/>
</dbReference>
<gene>
    <name evidence="11" type="ORF">ACFSDE_09310</name>
</gene>
<dbReference type="InterPro" id="IPR036188">
    <property type="entry name" value="FAD/NAD-bd_sf"/>
</dbReference>
<dbReference type="Pfam" id="PF14721">
    <property type="entry name" value="AIF_C"/>
    <property type="match status" value="1"/>
</dbReference>
<evidence type="ECO:0000256" key="6">
    <source>
        <dbReference type="ARBA" id="ARBA00023002"/>
    </source>
</evidence>
<keyword evidence="2" id="KW-0285">Flavoprotein</keyword>
<dbReference type="Proteomes" id="UP001597351">
    <property type="component" value="Unassembled WGS sequence"/>
</dbReference>
<accession>A0ABW4TPG4</accession>
<dbReference type="SMART" id="SM01353">
    <property type="entry name" value="AIF_C"/>
    <property type="match status" value="1"/>
</dbReference>
<dbReference type="RefSeq" id="WP_343917669.1">
    <property type="nucleotide sequence ID" value="NZ_BAAAJT010000002.1"/>
</dbReference>
<dbReference type="PRINTS" id="PR00368">
    <property type="entry name" value="FADPNR"/>
</dbReference>
<feature type="domain" description="FAD/NAD(P)-binding" evidence="9">
    <location>
        <begin position="4"/>
        <end position="296"/>
    </location>
</feature>
<comment type="caution">
    <text evidence="11">The sequence shown here is derived from an EMBL/GenBank/DDBJ whole genome shotgun (WGS) entry which is preliminary data.</text>
</comment>
<dbReference type="PRINTS" id="PR00469">
    <property type="entry name" value="PNDRDTASEII"/>
</dbReference>
<evidence type="ECO:0000256" key="8">
    <source>
        <dbReference type="ARBA" id="ARBA00047786"/>
    </source>
</evidence>
<keyword evidence="12" id="KW-1185">Reference proteome</keyword>
<keyword evidence="7" id="KW-0520">NAD</keyword>
<evidence type="ECO:0000259" key="10">
    <source>
        <dbReference type="Pfam" id="PF14721"/>
    </source>
</evidence>
<evidence type="ECO:0000313" key="12">
    <source>
        <dbReference type="Proteomes" id="UP001597351"/>
    </source>
</evidence>
<dbReference type="Pfam" id="PF07992">
    <property type="entry name" value="Pyr_redox_2"/>
    <property type="match status" value="1"/>
</dbReference>
<dbReference type="InterPro" id="IPR029324">
    <property type="entry name" value="AIF_C"/>
</dbReference>
<evidence type="ECO:0000256" key="3">
    <source>
        <dbReference type="ARBA" id="ARBA00022703"/>
    </source>
</evidence>